<dbReference type="RefSeq" id="WP_002392643.1">
    <property type="nucleotide sequence ID" value="NZ_AP026721.1"/>
</dbReference>
<protein>
    <submittedName>
        <fullName evidence="2">Uncharacterized protein</fullName>
    </submittedName>
</protein>
<feature type="compositionally biased region" description="Basic residues" evidence="1">
    <location>
        <begin position="39"/>
        <end position="56"/>
    </location>
</feature>
<dbReference type="Proteomes" id="UP000516122">
    <property type="component" value="Chromosome"/>
</dbReference>
<evidence type="ECO:0000313" key="5">
    <source>
        <dbReference type="Proteomes" id="UP001222182"/>
    </source>
</evidence>
<evidence type="ECO:0000313" key="3">
    <source>
        <dbReference type="EMBL" id="WER43285.1"/>
    </source>
</evidence>
<organism evidence="2 4">
    <name type="scientific">Enterococcus faecalis</name>
    <name type="common">Streptococcus faecalis</name>
    <dbReference type="NCBI Taxonomy" id="1351"/>
    <lineage>
        <taxon>Bacteria</taxon>
        <taxon>Bacillati</taxon>
        <taxon>Bacillota</taxon>
        <taxon>Bacilli</taxon>
        <taxon>Lactobacillales</taxon>
        <taxon>Enterococcaceae</taxon>
        <taxon>Enterococcus</taxon>
    </lineage>
</organism>
<feature type="region of interest" description="Disordered" evidence="1">
    <location>
        <begin position="31"/>
        <end position="56"/>
    </location>
</feature>
<accession>A0A7H0FSS0</accession>
<reference evidence="3 5" key="2">
    <citation type="submission" date="2023-03" db="EMBL/GenBank/DDBJ databases">
        <title>Complete genome sequence of an Enterococcus faecalis urinary isolate.</title>
        <authorList>
            <person name="Brauer A.L."/>
            <person name="Armbruster C.E."/>
        </authorList>
    </citation>
    <scope>NUCLEOTIDE SEQUENCE [LARGE SCALE GENOMIC DNA]</scope>
    <source>
        <strain evidence="3 5">3143</strain>
    </source>
</reference>
<dbReference type="Proteomes" id="UP001222182">
    <property type="component" value="Chromosome"/>
</dbReference>
<proteinExistence type="predicted"/>
<gene>
    <name evidence="2" type="ORF">H9Q64_07375</name>
    <name evidence="3" type="ORF">P0083_03045</name>
</gene>
<evidence type="ECO:0000313" key="4">
    <source>
        <dbReference type="Proteomes" id="UP000516122"/>
    </source>
</evidence>
<sequence>MKKKGIPYCPKPRNTFERGLFKYFEGKKGQDLKEENQKKKSKKKVSTFFRKNKTGT</sequence>
<dbReference type="EMBL" id="CP060804">
    <property type="protein sequence ID" value="QNP39086.1"/>
    <property type="molecule type" value="Genomic_DNA"/>
</dbReference>
<reference evidence="2 4" key="1">
    <citation type="submission" date="2020-08" db="EMBL/GenBank/DDBJ databases">
        <title>Enterococcus faecalis SF28073 genome assembly.</title>
        <authorList>
            <person name="Duerkop B.A."/>
            <person name="Johnson C.N."/>
        </authorList>
    </citation>
    <scope>NUCLEOTIDE SEQUENCE [LARGE SCALE GENOMIC DNA]</scope>
    <source>
        <strain evidence="2 4">SF28073</strain>
    </source>
</reference>
<dbReference type="AlphaFoldDB" id="A0A7H0FSS0"/>
<evidence type="ECO:0000256" key="1">
    <source>
        <dbReference type="SAM" id="MobiDB-lite"/>
    </source>
</evidence>
<name>A0A7H0FSS0_ENTFL</name>
<dbReference type="EMBL" id="CP119528">
    <property type="protein sequence ID" value="WER43285.1"/>
    <property type="molecule type" value="Genomic_DNA"/>
</dbReference>
<evidence type="ECO:0000313" key="2">
    <source>
        <dbReference type="EMBL" id="QNP39086.1"/>
    </source>
</evidence>